<gene>
    <name evidence="3" type="primary">LOC139084622</name>
</gene>
<feature type="compositionally biased region" description="Low complexity" evidence="1">
    <location>
        <begin position="201"/>
        <end position="210"/>
    </location>
</feature>
<dbReference type="Proteomes" id="UP001652662">
    <property type="component" value="Chromosome 7"/>
</dbReference>
<evidence type="ECO:0000256" key="1">
    <source>
        <dbReference type="SAM" id="MobiDB-lite"/>
    </source>
</evidence>
<dbReference type="RefSeq" id="XP_070484117.1">
    <property type="nucleotide sequence ID" value="XM_070628016.1"/>
</dbReference>
<reference evidence="3" key="1">
    <citation type="submission" date="2025-08" db="UniProtKB">
        <authorList>
            <consortium name="RefSeq"/>
        </authorList>
    </citation>
    <scope>IDENTIFICATION</scope>
    <source>
        <tissue evidence="3">Blood</tissue>
    </source>
</reference>
<evidence type="ECO:0000313" key="3">
    <source>
        <dbReference type="RefSeq" id="XP_070484117.1"/>
    </source>
</evidence>
<sequence>MAVPGTQSSLLLWPVAPSFIPQGRPAPNPSRAATIPAIPTSVAGSPAGGQGRSEARTHPPGLGPLLRCLVRLPPPPSAARAGGQTPLSGRARRWGCRGPRAPGMPVPRRLHLWGPVPGSHPPGCASAPPAQPRRARPEGRRVPRGRPCAQTHRPTVPARYLRVRAPAPRPAAGPPLPRPFPSRKPRAPSGRARGGQSVRTRPPTGLGRAPAPGPALAAPPPAGLGPRPVNSSREAGRRSQRRGAPKGGDRAAPPSRPAASDGPPPPGRPPGTLGTRERDPG</sequence>
<feature type="compositionally biased region" description="Low complexity" evidence="1">
    <location>
        <begin position="250"/>
        <end position="261"/>
    </location>
</feature>
<feature type="compositionally biased region" description="Low complexity" evidence="1">
    <location>
        <begin position="157"/>
        <end position="166"/>
    </location>
</feature>
<name>A0ABM4Q3V9_EQUPR</name>
<feature type="region of interest" description="Disordered" evidence="1">
    <location>
        <begin position="76"/>
        <end position="281"/>
    </location>
</feature>
<feature type="region of interest" description="Disordered" evidence="1">
    <location>
        <begin position="23"/>
        <end position="62"/>
    </location>
</feature>
<organism evidence="2 3">
    <name type="scientific">Equus przewalskii</name>
    <name type="common">Przewalski's horse</name>
    <name type="synonym">Equus caballus przewalskii</name>
    <dbReference type="NCBI Taxonomy" id="9798"/>
    <lineage>
        <taxon>Eukaryota</taxon>
        <taxon>Metazoa</taxon>
        <taxon>Chordata</taxon>
        <taxon>Craniata</taxon>
        <taxon>Vertebrata</taxon>
        <taxon>Euteleostomi</taxon>
        <taxon>Mammalia</taxon>
        <taxon>Eutheria</taxon>
        <taxon>Laurasiatheria</taxon>
        <taxon>Perissodactyla</taxon>
        <taxon>Equidae</taxon>
        <taxon>Equus</taxon>
    </lineage>
</organism>
<proteinExistence type="predicted"/>
<keyword evidence="2" id="KW-1185">Reference proteome</keyword>
<feature type="compositionally biased region" description="Pro residues" evidence="1">
    <location>
        <begin position="211"/>
        <end position="223"/>
    </location>
</feature>
<protein>
    <submittedName>
        <fullName evidence="3">Proline-rich protein 2-like</fullName>
    </submittedName>
</protein>
<accession>A0ABM4Q3V9</accession>
<dbReference type="GeneID" id="139084622"/>
<evidence type="ECO:0000313" key="2">
    <source>
        <dbReference type="Proteomes" id="UP001652662"/>
    </source>
</evidence>
<feature type="compositionally biased region" description="Pro residues" evidence="1">
    <location>
        <begin position="167"/>
        <end position="180"/>
    </location>
</feature>